<protein>
    <recommendedName>
        <fullName evidence="8">Major facilitator superfamily (MFS) profile domain-containing protein</fullName>
    </recommendedName>
</protein>
<feature type="transmembrane region" description="Helical" evidence="7">
    <location>
        <begin position="348"/>
        <end position="366"/>
    </location>
</feature>
<sequence length="406" mass="45602">MTYWHEYRNLFRSRSVLLLLSSEVINSIGSTLTFFAMMAQVMHLTDRDLYIGMVMMMEITPAILFGFVAGIIADRFDRKKIMIVSNLLRAGIISLLLFSDQLWQIYLIAFIDGIVANFFQPAKRALQPTLVKSEEYVTLNSLFSLTNSTMQIFRPAISGLVVAFLGAKMAYTVDVITFILAAGLTLGIKAPPFVEEKKERSQQMWQDFKEGIRYIVNKTILKYIFIFQIFFTLVMSMQGALTFLYVEKYMAHGGNVEQITGYLFSMIGIGGFMGAFLSKWMIERIGGIQLLLATTIFDGVMVVWFSWTDQLPIALFIWAFFGIIGAVSSVVIETLIQHQVPEDLRGRVYGVMGPLTGPISLISIGGGTTLSQWFGPRLVFMSAGLGEILLGIFGRIVPAYKKMENQ</sequence>
<gene>
    <name evidence="9" type="ORF">U473_07755</name>
</gene>
<feature type="transmembrane region" description="Helical" evidence="7">
    <location>
        <begin position="16"/>
        <end position="37"/>
    </location>
</feature>
<dbReference type="PROSITE" id="PS50850">
    <property type="entry name" value="MFS"/>
    <property type="match status" value="1"/>
</dbReference>
<dbReference type="Pfam" id="PF07690">
    <property type="entry name" value="MFS_1"/>
    <property type="match status" value="1"/>
</dbReference>
<reference evidence="9 10" key="1">
    <citation type="submission" date="2016-02" db="EMBL/GenBank/DDBJ databases">
        <title>Draft Genome for Tepidibacillus decaturensis nov. sp. Strain Z9, an Anaerobic, Moderately Thermophilic and Heterotrophic Bacterium from Deep Subsurface of the Illinois Basin, USA.</title>
        <authorList>
            <person name="Dong Y."/>
            <person name="Chang J.Y."/>
            <person name="Sanford R."/>
            <person name="Fouke B.W."/>
        </authorList>
    </citation>
    <scope>NUCLEOTIDE SEQUENCE [LARGE SCALE GENOMIC DNA]</scope>
    <source>
        <strain evidence="9 10">Z9</strain>
    </source>
</reference>
<keyword evidence="3" id="KW-1003">Cell membrane</keyword>
<feature type="transmembrane region" description="Helical" evidence="7">
    <location>
        <begin position="49"/>
        <end position="73"/>
    </location>
</feature>
<feature type="transmembrane region" description="Helical" evidence="7">
    <location>
        <begin position="258"/>
        <end position="278"/>
    </location>
</feature>
<accession>A0A135L4X3</accession>
<keyword evidence="5 7" id="KW-1133">Transmembrane helix</keyword>
<evidence type="ECO:0000256" key="6">
    <source>
        <dbReference type="ARBA" id="ARBA00023136"/>
    </source>
</evidence>
<feature type="transmembrane region" description="Helical" evidence="7">
    <location>
        <begin position="175"/>
        <end position="194"/>
    </location>
</feature>
<name>A0A135L4X3_9BACI</name>
<comment type="subcellular location">
    <subcellularLocation>
        <location evidence="1">Cell membrane</location>
        <topology evidence="1">Multi-pass membrane protein</topology>
    </subcellularLocation>
</comment>
<dbReference type="Proteomes" id="UP000070352">
    <property type="component" value="Unassembled WGS sequence"/>
</dbReference>
<dbReference type="RefSeq" id="WP_068725012.1">
    <property type="nucleotide sequence ID" value="NZ_LSKU01000001.1"/>
</dbReference>
<evidence type="ECO:0000313" key="9">
    <source>
        <dbReference type="EMBL" id="KXG43913.1"/>
    </source>
</evidence>
<dbReference type="AlphaFoldDB" id="A0A135L4X3"/>
<feature type="domain" description="Major facilitator superfamily (MFS) profile" evidence="8">
    <location>
        <begin position="15"/>
        <end position="402"/>
    </location>
</feature>
<feature type="transmembrane region" description="Helical" evidence="7">
    <location>
        <begin position="223"/>
        <end position="246"/>
    </location>
</feature>
<evidence type="ECO:0000256" key="7">
    <source>
        <dbReference type="SAM" id="Phobius"/>
    </source>
</evidence>
<organism evidence="9 10">
    <name type="scientific">Tepidibacillus decaturensis</name>
    <dbReference type="NCBI Taxonomy" id="1413211"/>
    <lineage>
        <taxon>Bacteria</taxon>
        <taxon>Bacillati</taxon>
        <taxon>Bacillota</taxon>
        <taxon>Bacilli</taxon>
        <taxon>Bacillales</taxon>
        <taxon>Bacillaceae</taxon>
        <taxon>Tepidibacillus</taxon>
    </lineage>
</organism>
<dbReference type="PANTHER" id="PTHR43266">
    <property type="entry name" value="MACROLIDE-EFFLUX PROTEIN"/>
    <property type="match status" value="1"/>
</dbReference>
<keyword evidence="6 7" id="KW-0472">Membrane</keyword>
<keyword evidence="4 7" id="KW-0812">Transmembrane</keyword>
<dbReference type="PANTHER" id="PTHR43266:SF2">
    <property type="entry name" value="MAJOR FACILITATOR SUPERFAMILY (MFS) PROFILE DOMAIN-CONTAINING PROTEIN"/>
    <property type="match status" value="1"/>
</dbReference>
<dbReference type="OrthoDB" id="9775268at2"/>
<feature type="transmembrane region" description="Helical" evidence="7">
    <location>
        <begin position="378"/>
        <end position="397"/>
    </location>
</feature>
<dbReference type="EMBL" id="LSKU01000001">
    <property type="protein sequence ID" value="KXG43913.1"/>
    <property type="molecule type" value="Genomic_DNA"/>
</dbReference>
<evidence type="ECO:0000256" key="2">
    <source>
        <dbReference type="ARBA" id="ARBA00022448"/>
    </source>
</evidence>
<dbReference type="GO" id="GO:0022857">
    <property type="term" value="F:transmembrane transporter activity"/>
    <property type="evidence" value="ECO:0007669"/>
    <property type="project" value="InterPro"/>
</dbReference>
<feature type="transmembrane region" description="Helical" evidence="7">
    <location>
        <begin position="103"/>
        <end position="119"/>
    </location>
</feature>
<evidence type="ECO:0000256" key="4">
    <source>
        <dbReference type="ARBA" id="ARBA00022692"/>
    </source>
</evidence>
<dbReference type="InterPro" id="IPR020846">
    <property type="entry name" value="MFS_dom"/>
</dbReference>
<dbReference type="CDD" id="cd06173">
    <property type="entry name" value="MFS_MefA_like"/>
    <property type="match status" value="1"/>
</dbReference>
<evidence type="ECO:0000256" key="1">
    <source>
        <dbReference type="ARBA" id="ARBA00004651"/>
    </source>
</evidence>
<keyword evidence="10" id="KW-1185">Reference proteome</keyword>
<dbReference type="InterPro" id="IPR036259">
    <property type="entry name" value="MFS_trans_sf"/>
</dbReference>
<dbReference type="Gene3D" id="1.20.1250.20">
    <property type="entry name" value="MFS general substrate transporter like domains"/>
    <property type="match status" value="1"/>
</dbReference>
<evidence type="ECO:0000313" key="10">
    <source>
        <dbReference type="Proteomes" id="UP000070352"/>
    </source>
</evidence>
<keyword evidence="2" id="KW-0813">Transport</keyword>
<dbReference type="STRING" id="1413211.U473_07755"/>
<comment type="caution">
    <text evidence="9">The sequence shown here is derived from an EMBL/GenBank/DDBJ whole genome shotgun (WGS) entry which is preliminary data.</text>
</comment>
<dbReference type="SUPFAM" id="SSF103473">
    <property type="entry name" value="MFS general substrate transporter"/>
    <property type="match status" value="1"/>
</dbReference>
<feature type="transmembrane region" description="Helical" evidence="7">
    <location>
        <begin position="290"/>
        <end position="307"/>
    </location>
</feature>
<evidence type="ECO:0000256" key="5">
    <source>
        <dbReference type="ARBA" id="ARBA00022989"/>
    </source>
</evidence>
<dbReference type="InterPro" id="IPR011701">
    <property type="entry name" value="MFS"/>
</dbReference>
<proteinExistence type="predicted"/>
<evidence type="ECO:0000256" key="3">
    <source>
        <dbReference type="ARBA" id="ARBA00022475"/>
    </source>
</evidence>
<feature type="transmembrane region" description="Helical" evidence="7">
    <location>
        <begin position="313"/>
        <end position="336"/>
    </location>
</feature>
<evidence type="ECO:0000259" key="8">
    <source>
        <dbReference type="PROSITE" id="PS50850"/>
    </source>
</evidence>
<dbReference type="GO" id="GO:0005886">
    <property type="term" value="C:plasma membrane"/>
    <property type="evidence" value="ECO:0007669"/>
    <property type="project" value="UniProtKB-SubCell"/>
</dbReference>